<dbReference type="InterPro" id="IPR001248">
    <property type="entry name" value="Pur-cyt_permease"/>
</dbReference>
<keyword evidence="3 7" id="KW-0813">Transport</keyword>
<evidence type="ECO:0000256" key="8">
    <source>
        <dbReference type="SAM" id="MobiDB-lite"/>
    </source>
</evidence>
<dbReference type="AlphaFoldDB" id="U4LUP8"/>
<evidence type="ECO:0000256" key="7">
    <source>
        <dbReference type="PIRNR" id="PIRNR002744"/>
    </source>
</evidence>
<dbReference type="Pfam" id="PF02133">
    <property type="entry name" value="Transp_cyt_pur"/>
    <property type="match status" value="1"/>
</dbReference>
<accession>U4LUP8</accession>
<evidence type="ECO:0000256" key="5">
    <source>
        <dbReference type="ARBA" id="ARBA00022989"/>
    </source>
</evidence>
<proteinExistence type="inferred from homology"/>
<dbReference type="GO" id="GO:0005886">
    <property type="term" value="C:plasma membrane"/>
    <property type="evidence" value="ECO:0007669"/>
    <property type="project" value="TreeGrafter"/>
</dbReference>
<dbReference type="InterPro" id="IPR026030">
    <property type="entry name" value="Pur-cyt_permease_Fcy2/21/22"/>
</dbReference>
<evidence type="ECO:0000256" key="6">
    <source>
        <dbReference type="ARBA" id="ARBA00023136"/>
    </source>
</evidence>
<evidence type="ECO:0000256" key="9">
    <source>
        <dbReference type="SAM" id="Phobius"/>
    </source>
</evidence>
<dbReference type="eggNOG" id="ENOG502QR29">
    <property type="taxonomic scope" value="Eukaryota"/>
</dbReference>
<keyword evidence="5 9" id="KW-1133">Transmembrane helix</keyword>
<evidence type="ECO:0000256" key="2">
    <source>
        <dbReference type="ARBA" id="ARBA00008974"/>
    </source>
</evidence>
<feature type="transmembrane region" description="Helical" evidence="9">
    <location>
        <begin position="396"/>
        <end position="416"/>
    </location>
</feature>
<protein>
    <submittedName>
        <fullName evidence="10">Similar to Purine-cytosine permease fcyB acc. no. C8V329</fullName>
    </submittedName>
</protein>
<dbReference type="GO" id="GO:0022857">
    <property type="term" value="F:transmembrane transporter activity"/>
    <property type="evidence" value="ECO:0007669"/>
    <property type="project" value="InterPro"/>
</dbReference>
<evidence type="ECO:0000256" key="3">
    <source>
        <dbReference type="ARBA" id="ARBA00022448"/>
    </source>
</evidence>
<feature type="transmembrane region" description="Helical" evidence="9">
    <location>
        <begin position="100"/>
        <end position="119"/>
    </location>
</feature>
<dbReference type="OMA" id="YERWAWV"/>
<dbReference type="EMBL" id="HF935655">
    <property type="protein sequence ID" value="CCX31836.1"/>
    <property type="molecule type" value="Genomic_DNA"/>
</dbReference>
<feature type="transmembrane region" description="Helical" evidence="9">
    <location>
        <begin position="179"/>
        <end position="197"/>
    </location>
</feature>
<evidence type="ECO:0000256" key="1">
    <source>
        <dbReference type="ARBA" id="ARBA00004141"/>
    </source>
</evidence>
<dbReference type="GO" id="GO:0000329">
    <property type="term" value="C:fungal-type vacuole membrane"/>
    <property type="evidence" value="ECO:0007669"/>
    <property type="project" value="TreeGrafter"/>
</dbReference>
<feature type="transmembrane region" description="Helical" evidence="9">
    <location>
        <begin position="209"/>
        <end position="227"/>
    </location>
</feature>
<feature type="transmembrane region" description="Helical" evidence="9">
    <location>
        <begin position="465"/>
        <end position="485"/>
    </location>
</feature>
<comment type="subcellular location">
    <subcellularLocation>
        <location evidence="1">Membrane</location>
        <topology evidence="1">Multi-pass membrane protein</topology>
    </subcellularLocation>
</comment>
<dbReference type="OrthoDB" id="5428495at2759"/>
<dbReference type="PIRSF" id="PIRSF002744">
    <property type="entry name" value="Pur-cyt_permease"/>
    <property type="match status" value="1"/>
</dbReference>
<keyword evidence="11" id="KW-1185">Reference proteome</keyword>
<dbReference type="Gene3D" id="1.10.4160.10">
    <property type="entry name" value="Hydantoin permease"/>
    <property type="match status" value="1"/>
</dbReference>
<feature type="transmembrane region" description="Helical" evidence="9">
    <location>
        <begin position="281"/>
        <end position="305"/>
    </location>
</feature>
<dbReference type="Proteomes" id="UP000018144">
    <property type="component" value="Unassembled WGS sequence"/>
</dbReference>
<keyword evidence="6 7" id="KW-0472">Membrane</keyword>
<dbReference type="STRING" id="1076935.U4LUP8"/>
<feature type="transmembrane region" description="Helical" evidence="9">
    <location>
        <begin position="497"/>
        <end position="517"/>
    </location>
</feature>
<evidence type="ECO:0000313" key="11">
    <source>
        <dbReference type="Proteomes" id="UP000018144"/>
    </source>
</evidence>
<dbReference type="PANTHER" id="PTHR31806">
    <property type="entry name" value="PURINE-CYTOSINE PERMEASE FCY2-RELATED"/>
    <property type="match status" value="1"/>
</dbReference>
<feature type="transmembrane region" description="Helical" evidence="9">
    <location>
        <begin position="332"/>
        <end position="359"/>
    </location>
</feature>
<evidence type="ECO:0000313" key="10">
    <source>
        <dbReference type="EMBL" id="CCX31836.1"/>
    </source>
</evidence>
<sequence length="527" mass="56647">MSDPEKLSSSALGSPAESDVSGTPAGASTLSLLQRIAKWEDSVGVESRGIEQVPASQRMEISTSSIIQIALTWCSINMVANNMLVGMLGPHVFGLSFKDSAVIAVLGNLLGCAGPAYIAGYGPGTGNRTLVVLRFVFGWYPAKLCAVLQLIGTLGYGLLDALVTGQILSAVSPHGSMTVVVGVIVAAVIVIIVCGVGMKVFHVYERYQLIPQLMVLCILIGVAGSGFDMSVPSIGDAATVRGNRISFFFAIFNTTFIWSMCAADYFVYYPVSTPRWLIGSLTHVGIFVGIIISEIIGIGLASGAVKEGAWKDALDQGAGTLMVEAFKPLGGFGKFCAVVLALGPIANTIPGVYSSALAFQILHQKAILIPRFFWTIFGILLYTVCAIAGRNKLFPIFENFLALMGYWVAYWVVIQVEDEVLFGWWRRRVECSGCSGEAQQGDDSEVHNMAGYTWTSWNQKTKLPLGLAAITAFLIAWMGGILSMYQLWWVGPLGKAAYGDIGVPVGVAFAAVVYPPLRWCEVRIFRR</sequence>
<feature type="transmembrane region" description="Helical" evidence="9">
    <location>
        <begin position="371"/>
        <end position="390"/>
    </location>
</feature>
<gene>
    <name evidence="10" type="ORF">PCON_11506</name>
</gene>
<feature type="transmembrane region" description="Helical" evidence="9">
    <location>
        <begin position="247"/>
        <end position="269"/>
    </location>
</feature>
<feature type="transmembrane region" description="Helical" evidence="9">
    <location>
        <begin position="131"/>
        <end position="159"/>
    </location>
</feature>
<keyword evidence="4 9" id="KW-0812">Transmembrane</keyword>
<feature type="transmembrane region" description="Helical" evidence="9">
    <location>
        <begin position="66"/>
        <end position="88"/>
    </location>
</feature>
<dbReference type="PANTHER" id="PTHR31806:SF8">
    <property type="entry name" value="TRANSPORTER, PUTATIVE (AFU_ORTHOLOGUE AFUA_2G03000)-RELATED"/>
    <property type="match status" value="1"/>
</dbReference>
<organism evidence="10 11">
    <name type="scientific">Pyronema omphalodes (strain CBS 100304)</name>
    <name type="common">Pyronema confluens</name>
    <dbReference type="NCBI Taxonomy" id="1076935"/>
    <lineage>
        <taxon>Eukaryota</taxon>
        <taxon>Fungi</taxon>
        <taxon>Dikarya</taxon>
        <taxon>Ascomycota</taxon>
        <taxon>Pezizomycotina</taxon>
        <taxon>Pezizomycetes</taxon>
        <taxon>Pezizales</taxon>
        <taxon>Pyronemataceae</taxon>
        <taxon>Pyronema</taxon>
    </lineage>
</organism>
<evidence type="ECO:0000256" key="4">
    <source>
        <dbReference type="ARBA" id="ARBA00022692"/>
    </source>
</evidence>
<name>U4LUP8_PYROM</name>
<feature type="region of interest" description="Disordered" evidence="8">
    <location>
        <begin position="1"/>
        <end position="24"/>
    </location>
</feature>
<comment type="similarity">
    <text evidence="2 7">Belongs to the purine-cytosine permease (2.A.39) family.</text>
</comment>
<reference evidence="10 11" key="1">
    <citation type="journal article" date="2013" name="PLoS Genet.">
        <title>The genome and development-dependent transcriptomes of Pyronema confluens: a window into fungal evolution.</title>
        <authorList>
            <person name="Traeger S."/>
            <person name="Altegoer F."/>
            <person name="Freitag M."/>
            <person name="Gabaldon T."/>
            <person name="Kempken F."/>
            <person name="Kumar A."/>
            <person name="Marcet-Houben M."/>
            <person name="Poggeler S."/>
            <person name="Stajich J.E."/>
            <person name="Nowrousian M."/>
        </authorList>
    </citation>
    <scope>NUCLEOTIDE SEQUENCE [LARGE SCALE GENOMIC DNA]</scope>
    <source>
        <strain evidence="11">CBS 100304</strain>
        <tissue evidence="10">Vegetative mycelium</tissue>
    </source>
</reference>